<dbReference type="OrthoDB" id="9776689at2"/>
<comment type="caution">
    <text evidence="4">The sequence shown here is derived from an EMBL/GenBank/DDBJ whole genome shotgun (WGS) entry which is preliminary data.</text>
</comment>
<dbReference type="EMBL" id="QOUX01000046">
    <property type="protein sequence ID" value="RXI97890.1"/>
    <property type="molecule type" value="Genomic_DNA"/>
</dbReference>
<dbReference type="PANTHER" id="PTHR43877">
    <property type="entry name" value="AMINOALKYLPHOSPHONATE N-ACETYLTRANSFERASE-RELATED-RELATED"/>
    <property type="match status" value="1"/>
</dbReference>
<keyword evidence="1 4" id="KW-0808">Transferase</keyword>
<keyword evidence="5" id="KW-1185">Reference proteome</keyword>
<reference evidence="4 5" key="1">
    <citation type="journal article" date="2019" name="Int. J. Syst. Evol. Microbiol.">
        <title>Anaerobacillus alkaliphilus sp. nov., a novel alkaliphilic and moderately halophilic bacterium.</title>
        <authorList>
            <person name="Borsodi A.K."/>
            <person name="Aszalos J.M."/>
            <person name="Bihari P."/>
            <person name="Nagy I."/>
            <person name="Schumann P."/>
            <person name="Sproer C."/>
            <person name="Kovacs A.L."/>
            <person name="Boka K."/>
            <person name="Dobosy P."/>
            <person name="Ovari M."/>
            <person name="Szili-Kovacs T."/>
            <person name="Toth E."/>
        </authorList>
    </citation>
    <scope>NUCLEOTIDE SEQUENCE [LARGE SCALE GENOMIC DNA]</scope>
    <source>
        <strain evidence="4 5">B16-10</strain>
    </source>
</reference>
<dbReference type="Pfam" id="PF00583">
    <property type="entry name" value="Acetyltransf_1"/>
    <property type="match status" value="1"/>
</dbReference>
<organism evidence="4 5">
    <name type="scientific">Anaerobacillus alkaliphilus</name>
    <dbReference type="NCBI Taxonomy" id="1548597"/>
    <lineage>
        <taxon>Bacteria</taxon>
        <taxon>Bacillati</taxon>
        <taxon>Bacillota</taxon>
        <taxon>Bacilli</taxon>
        <taxon>Bacillales</taxon>
        <taxon>Bacillaceae</taxon>
        <taxon>Anaerobacillus</taxon>
    </lineage>
</organism>
<name>A0A4Q0VR78_9BACI</name>
<dbReference type="InterPro" id="IPR000182">
    <property type="entry name" value="GNAT_dom"/>
</dbReference>
<dbReference type="GO" id="GO:0016747">
    <property type="term" value="F:acyltransferase activity, transferring groups other than amino-acyl groups"/>
    <property type="evidence" value="ECO:0007669"/>
    <property type="project" value="InterPro"/>
</dbReference>
<evidence type="ECO:0000313" key="5">
    <source>
        <dbReference type="Proteomes" id="UP000290649"/>
    </source>
</evidence>
<dbReference type="RefSeq" id="WP_129079254.1">
    <property type="nucleotide sequence ID" value="NZ_QOUX01000046.1"/>
</dbReference>
<gene>
    <name evidence="4" type="ORF">DS745_16170</name>
</gene>
<evidence type="ECO:0000256" key="2">
    <source>
        <dbReference type="ARBA" id="ARBA00023315"/>
    </source>
</evidence>
<keyword evidence="2" id="KW-0012">Acyltransferase</keyword>
<dbReference type="InterPro" id="IPR050832">
    <property type="entry name" value="Bact_Acetyltransf"/>
</dbReference>
<dbReference type="PROSITE" id="PS51186">
    <property type="entry name" value="GNAT"/>
    <property type="match status" value="1"/>
</dbReference>
<dbReference type="Gene3D" id="3.40.630.30">
    <property type="match status" value="1"/>
</dbReference>
<dbReference type="InterPro" id="IPR016181">
    <property type="entry name" value="Acyl_CoA_acyltransferase"/>
</dbReference>
<dbReference type="Proteomes" id="UP000290649">
    <property type="component" value="Unassembled WGS sequence"/>
</dbReference>
<evidence type="ECO:0000313" key="4">
    <source>
        <dbReference type="EMBL" id="RXI97890.1"/>
    </source>
</evidence>
<dbReference type="CDD" id="cd04301">
    <property type="entry name" value="NAT_SF"/>
    <property type="match status" value="1"/>
</dbReference>
<feature type="domain" description="N-acetyltransferase" evidence="3">
    <location>
        <begin position="7"/>
        <end position="158"/>
    </location>
</feature>
<proteinExistence type="predicted"/>
<evidence type="ECO:0000256" key="1">
    <source>
        <dbReference type="ARBA" id="ARBA00022679"/>
    </source>
</evidence>
<protein>
    <submittedName>
        <fullName evidence="4">GNAT family N-acetyltransferase</fullName>
    </submittedName>
</protein>
<dbReference type="AlphaFoldDB" id="A0A4Q0VR78"/>
<evidence type="ECO:0000259" key="3">
    <source>
        <dbReference type="PROSITE" id="PS51186"/>
    </source>
</evidence>
<sequence>METFEQVKIVEYHEGLAKGIAKMWNESRENWGGDSVVMTEEEVKEKEANSTNLHLFLAVVEEEVVGYCGLSEYREDTGALYIPLLNVHPAYQGLKIGKQLVLKAVEKTIELNWPRLDLFTWAGNTKAVPLYKKCGFFWEDRENTTHLMNFIPMVLQIEWLKPFFEKHDWYSTSQRVIEVKPDGIKENDHTFYEYVWEAGEEFVRIQIERTGRAIRLIETHDMLVEMKLPAFKLLENKEHSVSYRVVNKTHIPLEVSISGISSELIDHDFNEIVVINEEWRGEYPVRLKMPSSEPSPWKTHPVVSANLVINGHQIPVKMGVFPKKAGKIHLRSIKTNWRYGENGTLHLDLESQLEEDTTWTVKLPENKVVKWGQSLVEAKHKGNTRVSIPLSITLLQNDFLAGDLVVKVERDTGESFTFTSRLALAFPGYGARFGGETEEYWYGYIGSFYVRIEKRNHHVTIGSLRSNQEPVPLFTPKLGKPFSEEFSKKEASLVEYIDAQEAFIVKTSLQSDTFAPLILNTSYKIYGDGLVEIYHDITNEGNESKQEIFLRQPLNLQLYGLSIPQKDGVMTNREASLPFLDYIRDKDISERWLFTSFKGETKAISWPEEAVGGKDDWRFGIEYSVNEIEPMSAVQFGPIQVGLNTASTWQEWREFVLGEEAKTIHETPTYTLKSENDNFVTTVGKEVDYTFQTLLTPYLNGKLTLHYEGDTIVTEVHKEDAVTKMNVSITHDTPGFKFISGNYSSIGQHGEIQTCQIVKGLGEVSLKNDDQIWTVDNNVLTFRASSSYYPNIYSLTYKGKEVFDHQYPNAGPKAWWNPWGGGLQFKFSSVSHRTLFKEKTLIEPVQKLDQYGNSWSGICLTTKITDHETMNDVVLRQFALTLPEVPVLASYAEIDQGSRRTFTKEVLELNAFFKPAESLASCFAEVPTEGIIKTYYAGVEEILQDTSFVTIGSDERREKITVIHPSIRKMSEVYMNHEVLAVASGQYWSASSGNLTTVQPTFIVIGEESIHLTAQQFQDLSFK</sequence>
<accession>A0A4Q0VR78</accession>
<dbReference type="SUPFAM" id="SSF55729">
    <property type="entry name" value="Acyl-CoA N-acyltransferases (Nat)"/>
    <property type="match status" value="1"/>
</dbReference>